<organism evidence="2 3">
    <name type="scientific">Thorsellia anophelis DSM 18579</name>
    <dbReference type="NCBI Taxonomy" id="1123402"/>
    <lineage>
        <taxon>Bacteria</taxon>
        <taxon>Pseudomonadati</taxon>
        <taxon>Pseudomonadota</taxon>
        <taxon>Gammaproteobacteria</taxon>
        <taxon>Enterobacterales</taxon>
        <taxon>Thorselliaceae</taxon>
        <taxon>Thorsellia</taxon>
    </lineage>
</organism>
<dbReference type="OrthoDB" id="9128717at2"/>
<evidence type="ECO:0000313" key="3">
    <source>
        <dbReference type="Proteomes" id="UP000242642"/>
    </source>
</evidence>
<proteinExistence type="predicted"/>
<dbReference type="Pfam" id="PF13099">
    <property type="entry name" value="DUF3944"/>
    <property type="match status" value="1"/>
</dbReference>
<dbReference type="STRING" id="1123402.SAMN02583745_02798"/>
<gene>
    <name evidence="2" type="ORF">SAMN02583745_02798</name>
</gene>
<accession>A0A1I0FJY0</accession>
<dbReference type="Proteomes" id="UP000242642">
    <property type="component" value="Unassembled WGS sequence"/>
</dbReference>
<name>A0A1I0FJY0_9GAMM</name>
<protein>
    <recommendedName>
        <fullName evidence="1">DUF3944 domain-containing protein</fullName>
    </recommendedName>
</protein>
<keyword evidence="3" id="KW-1185">Reference proteome</keyword>
<dbReference type="AlphaFoldDB" id="A0A1I0FJY0"/>
<evidence type="ECO:0000259" key="1">
    <source>
        <dbReference type="Pfam" id="PF13099"/>
    </source>
</evidence>
<dbReference type="InterPro" id="IPR025217">
    <property type="entry name" value="DUF3944"/>
</dbReference>
<evidence type="ECO:0000313" key="2">
    <source>
        <dbReference type="EMBL" id="SET58553.1"/>
    </source>
</evidence>
<feature type="domain" description="DUF3944" evidence="1">
    <location>
        <begin position="3"/>
        <end position="37"/>
    </location>
</feature>
<dbReference type="EMBL" id="FOHV01000043">
    <property type="protein sequence ID" value="SET58553.1"/>
    <property type="molecule type" value="Genomic_DNA"/>
</dbReference>
<sequence length="241" mass="28204">MSYEHDPALEFFNHLKDEDFNDLVSFMTLNNKGQYRMTEELTQMQSYKTYYPKHSLYWQAIAHELKCYGARQQEIEEPGKGIAYQRIVVNIMRYLNIRASMADHVEKSENILLLTVCKTIYESMQIEDKAAFHDFFEIPAEYTIETNQLILFLESMLNENGLKALQLTVFATHILLRTITKRDLYLAKTLLLNDNLLTVEIKNGIFFDDKNITNKSASAVWQINLVIVLIVISMRKLFNCH</sequence>
<dbReference type="RefSeq" id="WP_093322408.1">
    <property type="nucleotide sequence ID" value="NZ_FOHV01000043.1"/>
</dbReference>
<reference evidence="3" key="1">
    <citation type="submission" date="2016-10" db="EMBL/GenBank/DDBJ databases">
        <authorList>
            <person name="Varghese N."/>
            <person name="Submissions S."/>
        </authorList>
    </citation>
    <scope>NUCLEOTIDE SEQUENCE [LARGE SCALE GENOMIC DNA]</scope>
    <source>
        <strain evidence="3">DSM 18579</strain>
    </source>
</reference>